<keyword evidence="1" id="KW-0472">Membrane</keyword>
<dbReference type="Pfam" id="PF04018">
    <property type="entry name" value="VCA0040-like"/>
    <property type="match status" value="1"/>
</dbReference>
<sequence>MLKWIKNMLSGLVIGVANIIPGVSGGTMMVILNMFDKIIGAVSDFRKDIKGNIIFLFQILLGAAVGIILFSKLITYMLENHLVVTNFFFIGLILGSVPLVFRNAFPKEQLKDGKKSVKISSVIWFVLALALLVVISFTKTSETTTNIQTVTVTFPMLLQLFFGGIIAAIAMIIPGVSGSFVMVLLGIYPLVSGTAAALFPINVSLWMSTLIPIGAAAGLGIIIGLIVGAKLINLVLKRFTQQTYFGILGLLFGSLFCIYPGFLWNVEGVVAILVGLFGFALAFFSSSEKLKQYFEKKNQNA</sequence>
<protein>
    <submittedName>
        <fullName evidence="2">DUF368 domain-containing protein</fullName>
    </submittedName>
</protein>
<feature type="transmembrane region" description="Helical" evidence="1">
    <location>
        <begin position="268"/>
        <end position="287"/>
    </location>
</feature>
<feature type="transmembrane region" description="Helical" evidence="1">
    <location>
        <begin position="152"/>
        <end position="173"/>
    </location>
</feature>
<proteinExistence type="predicted"/>
<reference evidence="2 3" key="1">
    <citation type="submission" date="2020-08" db="EMBL/GenBank/DDBJ databases">
        <title>Genome public.</title>
        <authorList>
            <person name="Liu C."/>
            <person name="Sun Q."/>
        </authorList>
    </citation>
    <scope>NUCLEOTIDE SEQUENCE [LARGE SCALE GENOMIC DNA]</scope>
    <source>
        <strain evidence="2 3">NSJ-27</strain>
    </source>
</reference>
<feature type="transmembrane region" description="Helical" evidence="1">
    <location>
        <begin position="122"/>
        <end position="140"/>
    </location>
</feature>
<dbReference type="PANTHER" id="PTHR37308:SF1">
    <property type="entry name" value="POLYPRENYL-PHOSPHATE TRANSPORTER"/>
    <property type="match status" value="1"/>
</dbReference>
<keyword evidence="1" id="KW-0812">Transmembrane</keyword>
<dbReference type="Proteomes" id="UP000649151">
    <property type="component" value="Unassembled WGS sequence"/>
</dbReference>
<organism evidence="2 3">
    <name type="scientific">Clostridium facile</name>
    <dbReference type="NCBI Taxonomy" id="2763035"/>
    <lineage>
        <taxon>Bacteria</taxon>
        <taxon>Bacillati</taxon>
        <taxon>Bacillota</taxon>
        <taxon>Clostridia</taxon>
        <taxon>Eubacteriales</taxon>
        <taxon>Clostridiaceae</taxon>
        <taxon>Clostridium</taxon>
    </lineage>
</organism>
<accession>A0ABR7IQ41</accession>
<feature type="transmembrane region" description="Helical" evidence="1">
    <location>
        <begin position="53"/>
        <end position="75"/>
    </location>
</feature>
<evidence type="ECO:0000256" key="1">
    <source>
        <dbReference type="SAM" id="Phobius"/>
    </source>
</evidence>
<dbReference type="RefSeq" id="WP_186996278.1">
    <property type="nucleotide sequence ID" value="NZ_JACOQK010000001.1"/>
</dbReference>
<feature type="transmembrane region" description="Helical" evidence="1">
    <location>
        <begin position="180"/>
        <end position="199"/>
    </location>
</feature>
<evidence type="ECO:0000313" key="2">
    <source>
        <dbReference type="EMBL" id="MBC5787236.1"/>
    </source>
</evidence>
<comment type="caution">
    <text evidence="2">The sequence shown here is derived from an EMBL/GenBank/DDBJ whole genome shotgun (WGS) entry which is preliminary data.</text>
</comment>
<keyword evidence="1" id="KW-1133">Transmembrane helix</keyword>
<dbReference type="InterPro" id="IPR007163">
    <property type="entry name" value="VCA0040-like"/>
</dbReference>
<feature type="transmembrane region" description="Helical" evidence="1">
    <location>
        <begin position="81"/>
        <end position="101"/>
    </location>
</feature>
<feature type="transmembrane region" description="Helical" evidence="1">
    <location>
        <begin position="12"/>
        <end position="32"/>
    </location>
</feature>
<feature type="transmembrane region" description="Helical" evidence="1">
    <location>
        <begin position="205"/>
        <end position="232"/>
    </location>
</feature>
<feature type="transmembrane region" description="Helical" evidence="1">
    <location>
        <begin position="244"/>
        <end position="262"/>
    </location>
</feature>
<dbReference type="EMBL" id="JACOQK010000001">
    <property type="protein sequence ID" value="MBC5787236.1"/>
    <property type="molecule type" value="Genomic_DNA"/>
</dbReference>
<name>A0ABR7IQ41_9CLOT</name>
<evidence type="ECO:0000313" key="3">
    <source>
        <dbReference type="Proteomes" id="UP000649151"/>
    </source>
</evidence>
<keyword evidence="3" id="KW-1185">Reference proteome</keyword>
<gene>
    <name evidence="2" type="ORF">H8Z77_04240</name>
</gene>
<dbReference type="PANTHER" id="PTHR37308">
    <property type="entry name" value="INTEGRAL MEMBRANE PROTEIN"/>
    <property type="match status" value="1"/>
</dbReference>